<sequence length="41" mass="4656">MIVLKSMEKARLAVKAALDKKAKNVLMLELKDLSIMSDYFV</sequence>
<dbReference type="EMBL" id="UOGH01000090">
    <property type="protein sequence ID" value="VAX28627.1"/>
    <property type="molecule type" value="Genomic_DNA"/>
</dbReference>
<protein>
    <submittedName>
        <fullName evidence="1">Uncharacterized protein</fullName>
    </submittedName>
</protein>
<dbReference type="InterPro" id="IPR043519">
    <property type="entry name" value="NT_sf"/>
</dbReference>
<feature type="non-terminal residue" evidence="1">
    <location>
        <position position="41"/>
    </location>
</feature>
<gene>
    <name evidence="1" type="ORF">MNBD_NITROSPIRAE02-1580</name>
</gene>
<accession>A0A3B1DJ38</accession>
<reference evidence="1" key="1">
    <citation type="submission" date="2018-06" db="EMBL/GenBank/DDBJ databases">
        <authorList>
            <person name="Zhirakovskaya E."/>
        </authorList>
    </citation>
    <scope>NUCLEOTIDE SEQUENCE</scope>
</reference>
<organism evidence="1">
    <name type="scientific">hydrothermal vent metagenome</name>
    <dbReference type="NCBI Taxonomy" id="652676"/>
    <lineage>
        <taxon>unclassified sequences</taxon>
        <taxon>metagenomes</taxon>
        <taxon>ecological metagenomes</taxon>
    </lineage>
</organism>
<dbReference type="SUPFAM" id="SSF81301">
    <property type="entry name" value="Nucleotidyltransferase"/>
    <property type="match status" value="1"/>
</dbReference>
<name>A0A3B1DJ38_9ZZZZ</name>
<proteinExistence type="predicted"/>
<evidence type="ECO:0000313" key="1">
    <source>
        <dbReference type="EMBL" id="VAX28627.1"/>
    </source>
</evidence>
<dbReference type="AlphaFoldDB" id="A0A3B1DJ38"/>